<feature type="compositionally biased region" description="Acidic residues" evidence="1">
    <location>
        <begin position="145"/>
        <end position="167"/>
    </location>
</feature>
<dbReference type="OrthoDB" id="1060785at2759"/>
<accession>A0A443S6K9</accession>
<name>A0A443S6K9_9ACAR</name>
<evidence type="ECO:0000313" key="3">
    <source>
        <dbReference type="EMBL" id="RWS23167.1"/>
    </source>
</evidence>
<dbReference type="STRING" id="299467.A0A443S6K9"/>
<dbReference type="Gene3D" id="6.10.280.150">
    <property type="match status" value="1"/>
</dbReference>
<dbReference type="Pfam" id="PF02205">
    <property type="entry name" value="WH2"/>
    <property type="match status" value="1"/>
</dbReference>
<evidence type="ECO:0000313" key="4">
    <source>
        <dbReference type="Proteomes" id="UP000288716"/>
    </source>
</evidence>
<feature type="compositionally biased region" description="Polar residues" evidence="1">
    <location>
        <begin position="19"/>
        <end position="29"/>
    </location>
</feature>
<protein>
    <submittedName>
        <fullName evidence="3">Wiskott-Aldrich syndrome protein family member 1-like protein</fullName>
    </submittedName>
</protein>
<dbReference type="AlphaFoldDB" id="A0A443S6K9"/>
<gene>
    <name evidence="3" type="ORF">B4U80_03082</name>
</gene>
<feature type="compositionally biased region" description="Pro residues" evidence="1">
    <location>
        <begin position="40"/>
        <end position="50"/>
    </location>
</feature>
<feature type="region of interest" description="Disordered" evidence="1">
    <location>
        <begin position="143"/>
        <end position="167"/>
    </location>
</feature>
<reference evidence="3 4" key="1">
    <citation type="journal article" date="2018" name="Gigascience">
        <title>Genomes of trombidid mites reveal novel predicted allergens and laterally-transferred genes associated with secondary metabolism.</title>
        <authorList>
            <person name="Dong X."/>
            <person name="Chaisiri K."/>
            <person name="Xia D."/>
            <person name="Armstrong S.D."/>
            <person name="Fang Y."/>
            <person name="Donnelly M.J."/>
            <person name="Kadowaki T."/>
            <person name="McGarry J.W."/>
            <person name="Darby A.C."/>
            <person name="Makepeace B.L."/>
        </authorList>
    </citation>
    <scope>NUCLEOTIDE SEQUENCE [LARGE SCALE GENOMIC DNA]</scope>
    <source>
        <strain evidence="3">UoL-UT</strain>
    </source>
</reference>
<sequence length="167" mass="17980">MNGNGDMTDGDLPLPPPQNKMSPLKSNHIPNDKHANMMSAPPPPPPPPPEGIFESGDGGNKGSTLAQEILQKQQQLRPPKLSTLNKVLPQMSDKPTDARSDLLAAIREGIKLRRVQDSKQKEVEKAAPLHDVASILARRVAMEISDSESGGESDGSESDGWDDESEC</sequence>
<organism evidence="3 4">
    <name type="scientific">Leptotrombidium deliense</name>
    <dbReference type="NCBI Taxonomy" id="299467"/>
    <lineage>
        <taxon>Eukaryota</taxon>
        <taxon>Metazoa</taxon>
        <taxon>Ecdysozoa</taxon>
        <taxon>Arthropoda</taxon>
        <taxon>Chelicerata</taxon>
        <taxon>Arachnida</taxon>
        <taxon>Acari</taxon>
        <taxon>Acariformes</taxon>
        <taxon>Trombidiformes</taxon>
        <taxon>Prostigmata</taxon>
        <taxon>Anystina</taxon>
        <taxon>Parasitengona</taxon>
        <taxon>Trombiculoidea</taxon>
        <taxon>Trombiculidae</taxon>
        <taxon>Leptotrombidium</taxon>
    </lineage>
</organism>
<dbReference type="EMBL" id="NCKV01006981">
    <property type="protein sequence ID" value="RWS23167.1"/>
    <property type="molecule type" value="Genomic_DNA"/>
</dbReference>
<dbReference type="GO" id="GO:0003779">
    <property type="term" value="F:actin binding"/>
    <property type="evidence" value="ECO:0007669"/>
    <property type="project" value="InterPro"/>
</dbReference>
<dbReference type="InterPro" id="IPR003124">
    <property type="entry name" value="WH2_dom"/>
</dbReference>
<comment type="caution">
    <text evidence="3">The sequence shown here is derived from an EMBL/GenBank/DDBJ whole genome shotgun (WGS) entry which is preliminary data.</text>
</comment>
<proteinExistence type="predicted"/>
<dbReference type="SMART" id="SM00246">
    <property type="entry name" value="WH2"/>
    <property type="match status" value="1"/>
</dbReference>
<dbReference type="PROSITE" id="PS51082">
    <property type="entry name" value="WH2"/>
    <property type="match status" value="1"/>
</dbReference>
<dbReference type="Proteomes" id="UP000288716">
    <property type="component" value="Unassembled WGS sequence"/>
</dbReference>
<evidence type="ECO:0000259" key="2">
    <source>
        <dbReference type="PROSITE" id="PS51082"/>
    </source>
</evidence>
<feature type="region of interest" description="Disordered" evidence="1">
    <location>
        <begin position="1"/>
        <end position="63"/>
    </location>
</feature>
<dbReference type="VEuPathDB" id="VectorBase:LDEU008874"/>
<feature type="domain" description="WH2" evidence="2">
    <location>
        <begin position="98"/>
        <end position="115"/>
    </location>
</feature>
<evidence type="ECO:0000256" key="1">
    <source>
        <dbReference type="SAM" id="MobiDB-lite"/>
    </source>
</evidence>
<keyword evidence="4" id="KW-1185">Reference proteome</keyword>